<evidence type="ECO:0000313" key="10">
    <source>
        <dbReference type="EMBL" id="ORE15991.1"/>
    </source>
</evidence>
<keyword evidence="2" id="KW-0963">Cytoplasm</keyword>
<dbReference type="CDD" id="cd01372">
    <property type="entry name" value="KISc_KIF4"/>
    <property type="match status" value="1"/>
</dbReference>
<proteinExistence type="inferred from homology"/>
<dbReference type="GO" id="GO:0007018">
    <property type="term" value="P:microtubule-based movement"/>
    <property type="evidence" value="ECO:0007669"/>
    <property type="project" value="InterPro"/>
</dbReference>
<dbReference type="GO" id="GO:0005875">
    <property type="term" value="C:microtubule associated complex"/>
    <property type="evidence" value="ECO:0007669"/>
    <property type="project" value="TreeGrafter"/>
</dbReference>
<name>A0A1X0RVR6_RHIZD</name>
<evidence type="ECO:0000256" key="8">
    <source>
        <dbReference type="SAM" id="MobiDB-lite"/>
    </source>
</evidence>
<dbReference type="EMBL" id="KV921401">
    <property type="protein sequence ID" value="ORE15991.1"/>
    <property type="molecule type" value="Genomic_DNA"/>
</dbReference>
<evidence type="ECO:0000256" key="4">
    <source>
        <dbReference type="ARBA" id="ARBA00022840"/>
    </source>
</evidence>
<evidence type="ECO:0000256" key="2">
    <source>
        <dbReference type="ARBA" id="ARBA00022490"/>
    </source>
</evidence>
<evidence type="ECO:0000313" key="11">
    <source>
        <dbReference type="Proteomes" id="UP000242381"/>
    </source>
</evidence>
<dbReference type="SUPFAM" id="SSF52540">
    <property type="entry name" value="P-loop containing nucleoside triphosphate hydrolases"/>
    <property type="match status" value="1"/>
</dbReference>
<dbReference type="InterPro" id="IPR001752">
    <property type="entry name" value="Kinesin_motor_dom"/>
</dbReference>
<keyword evidence="3 6" id="KW-0547">Nucleotide-binding</keyword>
<dbReference type="InterPro" id="IPR036961">
    <property type="entry name" value="Kinesin_motor_dom_sf"/>
</dbReference>
<protein>
    <submittedName>
        <fullName evidence="10">Kinesin-domain-containing protein</fullName>
    </submittedName>
</protein>
<feature type="coiled-coil region" evidence="7">
    <location>
        <begin position="333"/>
        <end position="388"/>
    </location>
</feature>
<accession>A0A1X0RVR6</accession>
<dbReference type="InterPro" id="IPR027640">
    <property type="entry name" value="Kinesin-like_fam"/>
</dbReference>
<dbReference type="InterPro" id="IPR027417">
    <property type="entry name" value="P-loop_NTPase"/>
</dbReference>
<dbReference type="OMA" id="EPQYMDE"/>
<feature type="domain" description="Kinesin motor" evidence="9">
    <location>
        <begin position="8"/>
        <end position="327"/>
    </location>
</feature>
<evidence type="ECO:0000256" key="1">
    <source>
        <dbReference type="ARBA" id="ARBA00004496"/>
    </source>
</evidence>
<dbReference type="GO" id="GO:0005737">
    <property type="term" value="C:cytoplasm"/>
    <property type="evidence" value="ECO:0007669"/>
    <property type="project" value="UniProtKB-SubCell"/>
</dbReference>
<dbReference type="GO" id="GO:0003777">
    <property type="term" value="F:microtubule motor activity"/>
    <property type="evidence" value="ECO:0007669"/>
    <property type="project" value="InterPro"/>
</dbReference>
<gene>
    <name evidence="10" type="ORF">BCV71DRAFT_24713</name>
</gene>
<dbReference type="PROSITE" id="PS50067">
    <property type="entry name" value="KINESIN_MOTOR_2"/>
    <property type="match status" value="1"/>
</dbReference>
<dbReference type="PANTHER" id="PTHR47969:SF15">
    <property type="entry name" value="CHROMOSOME-ASSOCIATED KINESIN KIF4A-RELATED"/>
    <property type="match status" value="1"/>
</dbReference>
<keyword evidence="5 7" id="KW-0175">Coiled coil</keyword>
<dbReference type="PRINTS" id="PR00380">
    <property type="entry name" value="KINESINHEAVY"/>
</dbReference>
<dbReference type="SMART" id="SM00129">
    <property type="entry name" value="KISc"/>
    <property type="match status" value="1"/>
</dbReference>
<reference evidence="10 11" key="1">
    <citation type="journal article" date="2016" name="Proc. Natl. Acad. Sci. U.S.A.">
        <title>Lipid metabolic changes in an early divergent fungus govern the establishment of a mutualistic symbiosis with endobacteria.</title>
        <authorList>
            <person name="Lastovetsky O.A."/>
            <person name="Gaspar M.L."/>
            <person name="Mondo S.J."/>
            <person name="LaButti K.M."/>
            <person name="Sandor L."/>
            <person name="Grigoriev I.V."/>
            <person name="Henry S.A."/>
            <person name="Pawlowska T.E."/>
        </authorList>
    </citation>
    <scope>NUCLEOTIDE SEQUENCE [LARGE SCALE GENOMIC DNA]</scope>
    <source>
        <strain evidence="10 11">ATCC 11559</strain>
    </source>
</reference>
<organism evidence="10 11">
    <name type="scientific">Rhizopus microsporus</name>
    <dbReference type="NCBI Taxonomy" id="58291"/>
    <lineage>
        <taxon>Eukaryota</taxon>
        <taxon>Fungi</taxon>
        <taxon>Fungi incertae sedis</taxon>
        <taxon>Mucoromycota</taxon>
        <taxon>Mucoromycotina</taxon>
        <taxon>Mucoromycetes</taxon>
        <taxon>Mucorales</taxon>
        <taxon>Mucorineae</taxon>
        <taxon>Rhizopodaceae</taxon>
        <taxon>Rhizopus</taxon>
    </lineage>
</organism>
<dbReference type="GO" id="GO:0051231">
    <property type="term" value="P:spindle elongation"/>
    <property type="evidence" value="ECO:0007669"/>
    <property type="project" value="TreeGrafter"/>
</dbReference>
<feature type="binding site" evidence="6">
    <location>
        <begin position="84"/>
        <end position="91"/>
    </location>
    <ligand>
        <name>ATP</name>
        <dbReference type="ChEBI" id="CHEBI:30616"/>
    </ligand>
</feature>
<dbReference type="VEuPathDB" id="FungiDB:BCV72DRAFT_1047"/>
<keyword evidence="4 6" id="KW-0067">ATP-binding</keyword>
<evidence type="ECO:0000259" key="9">
    <source>
        <dbReference type="PROSITE" id="PS50067"/>
    </source>
</evidence>
<dbReference type="Gene3D" id="3.40.850.10">
    <property type="entry name" value="Kinesin motor domain"/>
    <property type="match status" value="1"/>
</dbReference>
<comment type="similarity">
    <text evidence="6">Belongs to the TRAFAC class myosin-kinesin ATPase superfamily. Kinesin family.</text>
</comment>
<dbReference type="GO" id="GO:0005524">
    <property type="term" value="F:ATP binding"/>
    <property type="evidence" value="ECO:0007669"/>
    <property type="project" value="UniProtKB-UniRule"/>
</dbReference>
<feature type="coiled-coil region" evidence="7">
    <location>
        <begin position="650"/>
        <end position="769"/>
    </location>
</feature>
<feature type="coiled-coil region" evidence="7">
    <location>
        <begin position="424"/>
        <end position="451"/>
    </location>
</feature>
<comment type="subcellular location">
    <subcellularLocation>
        <location evidence="1">Cytoplasm</location>
    </subcellularLocation>
</comment>
<dbReference type="GO" id="GO:0008017">
    <property type="term" value="F:microtubule binding"/>
    <property type="evidence" value="ECO:0007669"/>
    <property type="project" value="InterPro"/>
</dbReference>
<feature type="compositionally biased region" description="Polar residues" evidence="8">
    <location>
        <begin position="526"/>
        <end position="535"/>
    </location>
</feature>
<dbReference type="InterPro" id="IPR019821">
    <property type="entry name" value="Kinesin_motor_CS"/>
</dbReference>
<dbReference type="GO" id="GO:0007052">
    <property type="term" value="P:mitotic spindle organization"/>
    <property type="evidence" value="ECO:0007669"/>
    <property type="project" value="TreeGrafter"/>
</dbReference>
<evidence type="ECO:0000256" key="3">
    <source>
        <dbReference type="ARBA" id="ARBA00022741"/>
    </source>
</evidence>
<dbReference type="AlphaFoldDB" id="A0A1X0RVR6"/>
<dbReference type="Proteomes" id="UP000242381">
    <property type="component" value="Unassembled WGS sequence"/>
</dbReference>
<dbReference type="PANTHER" id="PTHR47969">
    <property type="entry name" value="CHROMOSOME-ASSOCIATED KINESIN KIF4A-RELATED"/>
    <property type="match status" value="1"/>
</dbReference>
<sequence>MTASTTSSVRVAVRVRPLTEQERQQRISITFHSNNQIVVGGDRSFTFDYVYPPSSGQQEVFDTCVIPLLNKFLEGYNSTILAYGQTGSGKTYSMGIGLDTTNEGIVPRFVYTMFQQLDYKKTLLDSFSYQVSVSFLELHQEDLVDLLGDKGFHLTIREDTNGNICWSGVKEEPVLCPEELMGYLKKGSISRTTAATDMNHNSSRSHAIFSINLRQLDQGKKLVSKFHFVDLAGSERLKRTNAVGDRAREGISINSGLLALGNVISALGDESRRVSHIPYRDSKLTRLLQDSLGGNSQTLMLACASPAESNMTETLNTLKYANRARNIRNRVVVNQEMGEVDKLKQTIARLKEELRSNDDFLHAVNNEMDTLKKEVEVLNTTLQQKSMELAHVKCERDRYKRACQQDESVSVEDEDSTLVSSSLVTEYAQIIESLKIELMQAQEKLKLCQERDDDTLVGSPCHSSNHCPTERMTPCPTSEKPLTISEKSLINSEKPLTISDKTSSIYKKTHRVGSTRRSKYNKRKNNSLSTVSPKQQRQKNKVLQEVKRKLQREIEFLKQHGMWNDGEIEIKRPKHRRRTLDTIKPVIRREHDEDNQTMLLQKLASMVEIQYDLIEQLENSIQLQEEITYQHHQKIAEMSAKRNIALGHHKRELSDVKAQYECRLKKQQVELQSLRRKHMQLMSKSDRMRHQNQSTIDQLSRTIEKINHEKKKTIKRMKQESARAREQSLEHEKVLSKLKKQEAQLVATKKRLEREIGVQKIACKRLTEEIVSLLGQMKQITGILRKAMTCAPLTMTTKTLLAKALACANVRGYHHIKSNTSTKKSTKVKAETLQQHVFDKKKLIVRAISAFVKGQMANQLVADLLEKSKSLEAEQRELLSERKLVLIDSHKKDTFTNDELSEPQYMDERIDTITLQLNLIRQQLESIQDIKQTNADEEWASEADHGQTKAYETALSVIRSLEYEEARLISELLMEDMIQLQKDSYLNCTLTQPALSMLQWLYDGLSQLRRATSIGELDPILVRTLKNSIRIEHGLLLPNPQRD</sequence>
<feature type="compositionally biased region" description="Basic residues" evidence="8">
    <location>
        <begin position="507"/>
        <end position="525"/>
    </location>
</feature>
<evidence type="ECO:0000256" key="6">
    <source>
        <dbReference type="PROSITE-ProRule" id="PRU00283"/>
    </source>
</evidence>
<keyword evidence="6" id="KW-0505">Motor protein</keyword>
<feature type="region of interest" description="Disordered" evidence="8">
    <location>
        <begin position="507"/>
        <end position="539"/>
    </location>
</feature>
<dbReference type="Pfam" id="PF00225">
    <property type="entry name" value="Kinesin"/>
    <property type="match status" value="1"/>
</dbReference>
<evidence type="ECO:0000256" key="7">
    <source>
        <dbReference type="SAM" id="Coils"/>
    </source>
</evidence>
<evidence type="ECO:0000256" key="5">
    <source>
        <dbReference type="ARBA" id="ARBA00023054"/>
    </source>
</evidence>
<dbReference type="PROSITE" id="PS00411">
    <property type="entry name" value="KINESIN_MOTOR_1"/>
    <property type="match status" value="1"/>
</dbReference>